<dbReference type="InterPro" id="IPR012337">
    <property type="entry name" value="RNaseH-like_sf"/>
</dbReference>
<name>A0A8B8ZIT9_PHODC</name>
<dbReference type="Pfam" id="PF14223">
    <property type="entry name" value="Retrotran_gag_2"/>
    <property type="match status" value="1"/>
</dbReference>
<dbReference type="Pfam" id="PF22936">
    <property type="entry name" value="Pol_BBD"/>
    <property type="match status" value="1"/>
</dbReference>
<dbReference type="Pfam" id="PF13976">
    <property type="entry name" value="gag_pre-integrs"/>
    <property type="match status" value="1"/>
</dbReference>
<dbReference type="KEGG" id="pda:120105121"/>
<dbReference type="Pfam" id="PF00665">
    <property type="entry name" value="rve"/>
    <property type="match status" value="1"/>
</dbReference>
<dbReference type="PANTHER" id="PTHR42648">
    <property type="entry name" value="TRANSPOSASE, PUTATIVE-RELATED"/>
    <property type="match status" value="1"/>
</dbReference>
<protein>
    <submittedName>
        <fullName evidence="7">Uncharacterized protein LOC120105121</fullName>
    </submittedName>
</protein>
<feature type="non-terminal residue" evidence="7">
    <location>
        <position position="1036"/>
    </location>
</feature>
<dbReference type="SUPFAM" id="SSF56672">
    <property type="entry name" value="DNA/RNA polymerases"/>
    <property type="match status" value="1"/>
</dbReference>
<feature type="domain" description="Integrase catalytic" evidence="5">
    <location>
        <begin position="389"/>
        <end position="555"/>
    </location>
</feature>
<dbReference type="GO" id="GO:0015074">
    <property type="term" value="P:DNA integration"/>
    <property type="evidence" value="ECO:0007669"/>
    <property type="project" value="InterPro"/>
</dbReference>
<keyword evidence="1" id="KW-0645">Protease</keyword>
<dbReference type="PANTHER" id="PTHR42648:SF32">
    <property type="entry name" value="RIBONUCLEASE H-LIKE DOMAIN, GAG-PRE-INTEGRASE DOMAIN PROTEIN-RELATED"/>
    <property type="match status" value="1"/>
</dbReference>
<gene>
    <name evidence="7" type="primary">LOC120105121</name>
</gene>
<dbReference type="GO" id="GO:0046872">
    <property type="term" value="F:metal ion binding"/>
    <property type="evidence" value="ECO:0007669"/>
    <property type="project" value="UniProtKB-KW"/>
</dbReference>
<dbReference type="SUPFAM" id="SSF53098">
    <property type="entry name" value="Ribonuclease H-like"/>
    <property type="match status" value="1"/>
</dbReference>
<dbReference type="OrthoDB" id="1921865at2759"/>
<dbReference type="InterPro" id="IPR001584">
    <property type="entry name" value="Integrase_cat-core"/>
</dbReference>
<dbReference type="GO" id="GO:0004190">
    <property type="term" value="F:aspartic-type endopeptidase activity"/>
    <property type="evidence" value="ECO:0007669"/>
    <property type="project" value="UniProtKB-KW"/>
</dbReference>
<evidence type="ECO:0000256" key="3">
    <source>
        <dbReference type="ARBA" id="ARBA00022750"/>
    </source>
</evidence>
<reference evidence="7" key="1">
    <citation type="submission" date="2025-08" db="UniProtKB">
        <authorList>
            <consortium name="RefSeq"/>
        </authorList>
    </citation>
    <scope>IDENTIFICATION</scope>
    <source>
        <tissue evidence="7">Young leaves</tissue>
    </source>
</reference>
<dbReference type="InterPro" id="IPR036397">
    <property type="entry name" value="RNaseH_sf"/>
</dbReference>
<dbReference type="CDD" id="cd09272">
    <property type="entry name" value="RNase_HI_RT_Ty1"/>
    <property type="match status" value="1"/>
</dbReference>
<keyword evidence="3" id="KW-0064">Aspartyl protease</keyword>
<dbReference type="Pfam" id="PF07727">
    <property type="entry name" value="RVT_2"/>
    <property type="match status" value="1"/>
</dbReference>
<keyword evidence="6" id="KW-1185">Reference proteome</keyword>
<accession>A0A8B8ZIT9</accession>
<dbReference type="GeneID" id="120105121"/>
<sequence>QSTQRPPFFNGSDYSYWKARMRIFIQAQDYEMWSIVVNGPYIPSIYVDGVKVPKLEMDWDEHDMRKAQLNSKAMNVFYCALDRNEFNRVSTCNSAKEIWDRLEVTHEGTNQVKESKINILVHKYELFKMDSNETITCMFTRFTDIVNGLKSLGKNYTNSELVRKILRCLPRSWEAKVTAIQEAKDLNKLPLEELLGSLMTHLDSSCSRHMTGDKDQFFTLEAKNGGAVMFGDNNQGHIISIGKVQITPSTFIDNVRYVDGLKHNLLSISQLCDKGYDVMFKPSLCIITNPNDNSLVFKGIRRGNVYVVDLEDLAKHNQCLVVNKTKDNDASWLWHRKLGHASMDTITKLVKRDSVIGLPKLKFEKNKICEACQFGKQSRNSFKSIKCVSTSRSLELLHMDLFGPTRTTSLGGNKYGLVIVDDYSRYTWVMFLAHKDQAFSMFKKFHKEVTNARESSVIAIRSDHGTEFENQLFDEFCSKKGITHNFSAPRTPQQNGVVERKNRTLEEMARTMLCESNLPKYFWGEAINTSCHILNRVLLRPIIKKTPYELWKNRKPKVNYFHVFGCRCFVHNNGKDNLGKFDPKSDEGIFLGYSTTSKAYRIFNKRTLVIEESIHVVFDKELILDDPSQARLEAIRLLLAYACSKDFKLYQMDVKSAFLNGFINEEVYVEQPPGFENHQYPNHVYKLNKALYGLKQAPRAWYERLSKFLLEHEFSRGNVDTTLFLKKKNKDMLLVQIYVDDIIFGATNNRLCEEFADLMQSEFEMSMMGELNYFLGLQIKQSEGGIFINQAKYIKEMLKKFDMEGNKSISTPMSSSCKLDQDESGKSVDQKLYRGMIGSLLYLTASRPDIMFSVCMCARYQANPKESHLAAVKRIFKYLIGTKNIGLWYSKESSLNLIGYTDSDFAGCKLDRKSTSGSCQFLEENLISWFSKKQNSVALSTAEAEYVAAGSCCAQILWIKQQLEDYGIKQDKIPINCDNTSAINLTKNPIQHSRTKHIEIRHHFIRDHVLNGDVSLQFVCTDNQLADIFTKPLSEE</sequence>
<dbReference type="GO" id="GO:0006508">
    <property type="term" value="P:proteolysis"/>
    <property type="evidence" value="ECO:0007669"/>
    <property type="project" value="UniProtKB-KW"/>
</dbReference>
<evidence type="ECO:0000313" key="6">
    <source>
        <dbReference type="Proteomes" id="UP000228380"/>
    </source>
</evidence>
<keyword evidence="2" id="KW-0479">Metal-binding</keyword>
<evidence type="ECO:0000256" key="4">
    <source>
        <dbReference type="ARBA" id="ARBA00022801"/>
    </source>
</evidence>
<dbReference type="Proteomes" id="UP000228380">
    <property type="component" value="Unplaced"/>
</dbReference>
<dbReference type="AlphaFoldDB" id="A0A8B8ZIT9"/>
<dbReference type="Gene3D" id="3.30.420.10">
    <property type="entry name" value="Ribonuclease H-like superfamily/Ribonuclease H"/>
    <property type="match status" value="1"/>
</dbReference>
<dbReference type="InterPro" id="IPR057670">
    <property type="entry name" value="SH3_retrovirus"/>
</dbReference>
<dbReference type="InterPro" id="IPR039537">
    <property type="entry name" value="Retrotran_Ty1/copia-like"/>
</dbReference>
<proteinExistence type="predicted"/>
<dbReference type="GO" id="GO:0003676">
    <property type="term" value="F:nucleic acid binding"/>
    <property type="evidence" value="ECO:0007669"/>
    <property type="project" value="InterPro"/>
</dbReference>
<feature type="non-terminal residue" evidence="7">
    <location>
        <position position="1"/>
    </location>
</feature>
<dbReference type="InterPro" id="IPR043502">
    <property type="entry name" value="DNA/RNA_pol_sf"/>
</dbReference>
<evidence type="ECO:0000313" key="7">
    <source>
        <dbReference type="RefSeq" id="XP_038973212.1"/>
    </source>
</evidence>
<dbReference type="InterPro" id="IPR025724">
    <property type="entry name" value="GAG-pre-integrase_dom"/>
</dbReference>
<evidence type="ECO:0000259" key="5">
    <source>
        <dbReference type="PROSITE" id="PS50994"/>
    </source>
</evidence>
<keyword evidence="4" id="KW-0378">Hydrolase</keyword>
<dbReference type="PROSITE" id="PS50994">
    <property type="entry name" value="INTEGRASE"/>
    <property type="match status" value="1"/>
</dbReference>
<dbReference type="InterPro" id="IPR054722">
    <property type="entry name" value="PolX-like_BBD"/>
</dbReference>
<organism evidence="6 7">
    <name type="scientific">Phoenix dactylifera</name>
    <name type="common">Date palm</name>
    <dbReference type="NCBI Taxonomy" id="42345"/>
    <lineage>
        <taxon>Eukaryota</taxon>
        <taxon>Viridiplantae</taxon>
        <taxon>Streptophyta</taxon>
        <taxon>Embryophyta</taxon>
        <taxon>Tracheophyta</taxon>
        <taxon>Spermatophyta</taxon>
        <taxon>Magnoliopsida</taxon>
        <taxon>Liliopsida</taxon>
        <taxon>Arecaceae</taxon>
        <taxon>Coryphoideae</taxon>
        <taxon>Phoeniceae</taxon>
        <taxon>Phoenix</taxon>
    </lineage>
</organism>
<dbReference type="RefSeq" id="XP_038973212.1">
    <property type="nucleotide sequence ID" value="XM_039117284.1"/>
</dbReference>
<dbReference type="InterPro" id="IPR013103">
    <property type="entry name" value="RVT_2"/>
</dbReference>
<dbReference type="Pfam" id="PF25597">
    <property type="entry name" value="SH3_retrovirus"/>
    <property type="match status" value="1"/>
</dbReference>
<evidence type="ECO:0000256" key="2">
    <source>
        <dbReference type="ARBA" id="ARBA00022723"/>
    </source>
</evidence>
<evidence type="ECO:0000256" key="1">
    <source>
        <dbReference type="ARBA" id="ARBA00022670"/>
    </source>
</evidence>